<gene>
    <name evidence="4" type="ORF">HB847_03010</name>
</gene>
<dbReference type="GO" id="GO:0009103">
    <property type="term" value="P:lipopolysaccharide biosynthetic process"/>
    <property type="evidence" value="ECO:0007669"/>
    <property type="project" value="TreeGrafter"/>
</dbReference>
<dbReference type="Pfam" id="PF00534">
    <property type="entry name" value="Glycos_transf_1"/>
    <property type="match status" value="1"/>
</dbReference>
<evidence type="ECO:0000259" key="3">
    <source>
        <dbReference type="Pfam" id="PF13439"/>
    </source>
</evidence>
<protein>
    <submittedName>
        <fullName evidence="4">Glycosyltransferase family 4 protein</fullName>
    </submittedName>
</protein>
<dbReference type="RefSeq" id="WP_185376038.1">
    <property type="nucleotide sequence ID" value="NZ_JAARPL010000002.1"/>
</dbReference>
<dbReference type="GO" id="GO:0016757">
    <property type="term" value="F:glycosyltransferase activity"/>
    <property type="evidence" value="ECO:0007669"/>
    <property type="project" value="InterPro"/>
</dbReference>
<sequence length="375" mass="44439">MKKVLVISSVHPWNDTRIFHRQVQSLVKLGYQVYLIAIETNKKCGKDTPYLKQALLKRKKLILRWQHFRQVLKKIKQENPDVIHLHDPELLFLVPRIRKISQAKIIFDMHEDFPAALASKQIAGMPFKPSWIEKYKHYEKRRLQQVDGLIYAEKYYKELYCLPEIKQVDILNYPHLVKHSKSNKFQRFTMVYAGAIHEIRGLKEMLELTYRLHQKKYNIQLILIGKVPSHLEDYVVTFIQENALEDVVLLKGRLDYTEVQKYYERSHLGLALLHSEPNYLGSLPTKLFEYMAFQLPFLASDFPKWASMIHENKSGLAVPYNHLDIVEAKTEELIKNVIKRKIMANNGYLAHRNHFNWQNEEQKLAQFYKEVIGEQ</sequence>
<dbReference type="AlphaFoldDB" id="A0A841Y133"/>
<evidence type="ECO:0000313" key="4">
    <source>
        <dbReference type="EMBL" id="MBC1371326.1"/>
    </source>
</evidence>
<dbReference type="InterPro" id="IPR028098">
    <property type="entry name" value="Glyco_trans_4-like_N"/>
</dbReference>
<keyword evidence="1 4" id="KW-0808">Transferase</keyword>
<evidence type="ECO:0000259" key="2">
    <source>
        <dbReference type="Pfam" id="PF00534"/>
    </source>
</evidence>
<dbReference type="PANTHER" id="PTHR46401:SF2">
    <property type="entry name" value="GLYCOSYLTRANSFERASE WBBK-RELATED"/>
    <property type="match status" value="1"/>
</dbReference>
<reference evidence="4 5" key="1">
    <citation type="submission" date="2020-03" db="EMBL/GenBank/DDBJ databases">
        <title>Soil Listeria distribution.</title>
        <authorList>
            <person name="Liao J."/>
            <person name="Wiedmann M."/>
        </authorList>
    </citation>
    <scope>NUCLEOTIDE SEQUENCE [LARGE SCALE GENOMIC DNA]</scope>
    <source>
        <strain evidence="4 5">FSL L7-1681</strain>
    </source>
</reference>
<evidence type="ECO:0000313" key="5">
    <source>
        <dbReference type="Proteomes" id="UP000591929"/>
    </source>
</evidence>
<dbReference type="Pfam" id="PF13439">
    <property type="entry name" value="Glyco_transf_4"/>
    <property type="match status" value="1"/>
</dbReference>
<proteinExistence type="predicted"/>
<dbReference type="PANTHER" id="PTHR46401">
    <property type="entry name" value="GLYCOSYLTRANSFERASE WBBK-RELATED"/>
    <property type="match status" value="1"/>
</dbReference>
<dbReference type="Gene3D" id="3.40.50.2000">
    <property type="entry name" value="Glycogen Phosphorylase B"/>
    <property type="match status" value="2"/>
</dbReference>
<evidence type="ECO:0000256" key="1">
    <source>
        <dbReference type="ARBA" id="ARBA00022679"/>
    </source>
</evidence>
<dbReference type="InterPro" id="IPR001296">
    <property type="entry name" value="Glyco_trans_1"/>
</dbReference>
<organism evidence="4 5">
    <name type="scientific">Listeria booriae</name>
    <dbReference type="NCBI Taxonomy" id="1552123"/>
    <lineage>
        <taxon>Bacteria</taxon>
        <taxon>Bacillati</taxon>
        <taxon>Bacillota</taxon>
        <taxon>Bacilli</taxon>
        <taxon>Bacillales</taxon>
        <taxon>Listeriaceae</taxon>
        <taxon>Listeria</taxon>
    </lineage>
</organism>
<name>A0A841Y133_9LIST</name>
<accession>A0A841Y133</accession>
<comment type="caution">
    <text evidence="4">The sequence shown here is derived from an EMBL/GenBank/DDBJ whole genome shotgun (WGS) entry which is preliminary data.</text>
</comment>
<feature type="domain" description="Glycosyl transferase family 1" evidence="2">
    <location>
        <begin position="186"/>
        <end position="348"/>
    </location>
</feature>
<dbReference type="SUPFAM" id="SSF53756">
    <property type="entry name" value="UDP-Glycosyltransferase/glycogen phosphorylase"/>
    <property type="match status" value="1"/>
</dbReference>
<dbReference type="EMBL" id="JAARPL010000002">
    <property type="protein sequence ID" value="MBC1371326.1"/>
    <property type="molecule type" value="Genomic_DNA"/>
</dbReference>
<feature type="domain" description="Glycosyltransferase subfamily 4-like N-terminal" evidence="3">
    <location>
        <begin position="19"/>
        <end position="158"/>
    </location>
</feature>
<dbReference type="Proteomes" id="UP000591929">
    <property type="component" value="Unassembled WGS sequence"/>
</dbReference>